<reference evidence="5" key="1">
    <citation type="journal article" date="2019" name="Int. J. Syst. Evol. Microbiol.">
        <title>The Global Catalogue of Microorganisms (GCM) 10K type strain sequencing project: providing services to taxonomists for standard genome sequencing and annotation.</title>
        <authorList>
            <consortium name="The Broad Institute Genomics Platform"/>
            <consortium name="The Broad Institute Genome Sequencing Center for Infectious Disease"/>
            <person name="Wu L."/>
            <person name="Ma J."/>
        </authorList>
    </citation>
    <scope>NUCLEOTIDE SEQUENCE [LARGE SCALE GENOMIC DNA]</scope>
    <source>
        <strain evidence="5">JCM 17804</strain>
    </source>
</reference>
<gene>
    <name evidence="4" type="ORF">GCM10023165_20870</name>
</gene>
<feature type="domain" description="Tyr recombinase" evidence="3">
    <location>
        <begin position="342"/>
        <end position="543"/>
    </location>
</feature>
<dbReference type="Pfam" id="PF20172">
    <property type="entry name" value="DUF6538"/>
    <property type="match status" value="1"/>
</dbReference>
<dbReference type="InterPro" id="IPR002104">
    <property type="entry name" value="Integrase_catalytic"/>
</dbReference>
<evidence type="ECO:0000313" key="4">
    <source>
        <dbReference type="EMBL" id="GAA4340692.1"/>
    </source>
</evidence>
<dbReference type="SUPFAM" id="SSF56349">
    <property type="entry name" value="DNA breaking-rejoining enzymes"/>
    <property type="match status" value="1"/>
</dbReference>
<comment type="caution">
    <text evidence="4">The sequence shown here is derived from an EMBL/GenBank/DDBJ whole genome shotgun (WGS) entry which is preliminary data.</text>
</comment>
<feature type="region of interest" description="Disordered" evidence="2">
    <location>
        <begin position="93"/>
        <end position="114"/>
    </location>
</feature>
<keyword evidence="5" id="KW-1185">Reference proteome</keyword>
<evidence type="ECO:0000259" key="3">
    <source>
        <dbReference type="PROSITE" id="PS51898"/>
    </source>
</evidence>
<dbReference type="InterPro" id="IPR011010">
    <property type="entry name" value="DNA_brk_join_enz"/>
</dbReference>
<evidence type="ECO:0000256" key="1">
    <source>
        <dbReference type="ARBA" id="ARBA00023172"/>
    </source>
</evidence>
<dbReference type="EMBL" id="BAABGJ010000017">
    <property type="protein sequence ID" value="GAA4340692.1"/>
    <property type="molecule type" value="Genomic_DNA"/>
</dbReference>
<dbReference type="Proteomes" id="UP001500975">
    <property type="component" value="Unassembled WGS sequence"/>
</dbReference>
<name>A0ABP8HLS1_9BURK</name>
<dbReference type="PROSITE" id="PS51898">
    <property type="entry name" value="TYR_RECOMBINASE"/>
    <property type="match status" value="1"/>
</dbReference>
<sequence length="574" mass="66885">MSRRRQLHMFDNTTESELHEQTFTDAVPTSQRYLHRRGETYYFKRKIPTDVPHAFGSKGETHWQSLKTNSLQEALRRLPAEIEAFDSKVRKARESRRQGKVPVASRPRTEGTTKYLQEAHIPSIIERFEYSLLQTDMEERRVMEDDAELDIRLADFEQGLKLKKRAAAREEFSHVEDVAQVLLEDERLIAPPGSAARTLLLRELMRADIQTLQKQCDALRGNLFALPPTVPVAPRDLPTMQTAFEAWRQSQDKDRTIDAYGRYVRQFESENRELPMASISLETANKFRDYLHGCDLDRESIINCVGGLATLWDFYERKSNRITSNPFREVQYDGLPRRESSVDRRRFEVSELAILFNSPVYLGQHKLKGQVKESAYWAPLLGPFVGARIEEIAQLRIADILRINGVWCIRIENLEHDQRTKNMGSHRLVPMHKEVIQCGFLSYVAKQKLAGQTHVFPSQRNTNKYRLWSNALTKWFGSYMNRIGLEDPRLVYHSFRFTFKRQCTVCGISDEVRDALTGHWLSRNSSNVYTSDADRQYPFPAVARGIKKLRYDELDLRHLHVADPFDQVDRAWKY</sequence>
<evidence type="ECO:0000256" key="2">
    <source>
        <dbReference type="SAM" id="MobiDB-lite"/>
    </source>
</evidence>
<dbReference type="CDD" id="cd01184">
    <property type="entry name" value="INT_C_like_1"/>
    <property type="match status" value="1"/>
</dbReference>
<dbReference type="Gene3D" id="1.10.443.10">
    <property type="entry name" value="Intergrase catalytic core"/>
    <property type="match status" value="1"/>
</dbReference>
<dbReference type="Pfam" id="PF00589">
    <property type="entry name" value="Phage_integrase"/>
    <property type="match status" value="1"/>
</dbReference>
<dbReference type="InterPro" id="IPR013762">
    <property type="entry name" value="Integrase-like_cat_sf"/>
</dbReference>
<evidence type="ECO:0000313" key="5">
    <source>
        <dbReference type="Proteomes" id="UP001500975"/>
    </source>
</evidence>
<dbReference type="InterPro" id="IPR046668">
    <property type="entry name" value="DUF6538"/>
</dbReference>
<keyword evidence="1" id="KW-0233">DNA recombination</keyword>
<organism evidence="4 5">
    <name type="scientific">Variovorax defluvii</name>
    <dbReference type="NCBI Taxonomy" id="913761"/>
    <lineage>
        <taxon>Bacteria</taxon>
        <taxon>Pseudomonadati</taxon>
        <taxon>Pseudomonadota</taxon>
        <taxon>Betaproteobacteria</taxon>
        <taxon>Burkholderiales</taxon>
        <taxon>Comamonadaceae</taxon>
        <taxon>Variovorax</taxon>
    </lineage>
</organism>
<protein>
    <submittedName>
        <fullName evidence="4">Tyrosine-type recombinase/integrase</fullName>
    </submittedName>
</protein>
<accession>A0ABP8HLS1</accession>
<proteinExistence type="predicted"/>